<protein>
    <submittedName>
        <fullName evidence="10">Uncharacterized protein</fullName>
    </submittedName>
</protein>
<sequence length="275" mass="32524">MDCKKEETLRRGPWLEEEDERLVKFVTLLGERRWDSLASVSGLKRSGKSCRLRWMNYLNPSLKRGPMSQEEKMIIFELHALWGNKWSKIARRLPGRTDNEIKNYWRTHFKKKVESQNYGRYTNFNRSFILAYANFIAALNKKMMCFAVDKIIDWRGNTGEELWRKYKETEITWTRTTTQEHGFDETVKESKQRQMESDKETDGGICEGESFGVMNSPYENRISDWISEISTDQSDANLLEDHSSSSSESNTNINVGSWWFQETKDFEEFSCYLWS</sequence>
<feature type="domain" description="HTH myb-type" evidence="9">
    <location>
        <begin position="6"/>
        <end position="58"/>
    </location>
</feature>
<dbReference type="CDD" id="cd00167">
    <property type="entry name" value="SANT"/>
    <property type="match status" value="2"/>
</dbReference>
<dbReference type="PANTHER" id="PTHR45675">
    <property type="entry name" value="MYB TRANSCRIPTION FACTOR-RELATED-RELATED"/>
    <property type="match status" value="1"/>
</dbReference>
<proteinExistence type="predicted"/>
<dbReference type="OMA" id="SAKETNC"/>
<evidence type="ECO:0000256" key="4">
    <source>
        <dbReference type="ARBA" id="ARBA00023125"/>
    </source>
</evidence>
<dbReference type="Gene3D" id="1.10.10.60">
    <property type="entry name" value="Homeodomain-like"/>
    <property type="match status" value="2"/>
</dbReference>
<dbReference type="eggNOG" id="KOG0048">
    <property type="taxonomic scope" value="Eukaryota"/>
</dbReference>
<dbReference type="Pfam" id="PF00249">
    <property type="entry name" value="Myb_DNA-binding"/>
    <property type="match status" value="2"/>
</dbReference>
<dbReference type="PANTHER" id="PTHR45675:SF8">
    <property type="entry name" value="TRANSCRIPTION FACTOR MYB27"/>
    <property type="match status" value="1"/>
</dbReference>
<keyword evidence="4" id="KW-0238">DNA-binding</keyword>
<evidence type="ECO:0000256" key="6">
    <source>
        <dbReference type="ARBA" id="ARBA00023242"/>
    </source>
</evidence>
<dbReference type="GO" id="GO:0043565">
    <property type="term" value="F:sequence-specific DNA binding"/>
    <property type="evidence" value="ECO:0007669"/>
    <property type="project" value="InterPro"/>
</dbReference>
<dbReference type="Gramene" id="ESQ45169">
    <property type="protein sequence ID" value="ESQ45169"/>
    <property type="gene ID" value="EUTSA_v10010915mg"/>
</dbReference>
<evidence type="ECO:0000256" key="1">
    <source>
        <dbReference type="ARBA" id="ARBA00004123"/>
    </source>
</evidence>
<dbReference type="SUPFAM" id="SSF46689">
    <property type="entry name" value="Homeodomain-like"/>
    <property type="match status" value="1"/>
</dbReference>
<dbReference type="AlphaFoldDB" id="V4LN45"/>
<evidence type="ECO:0000256" key="2">
    <source>
        <dbReference type="ARBA" id="ARBA00022737"/>
    </source>
</evidence>
<evidence type="ECO:0000259" key="9">
    <source>
        <dbReference type="PROSITE" id="PS51294"/>
    </source>
</evidence>
<dbReference type="GO" id="GO:0003700">
    <property type="term" value="F:DNA-binding transcription factor activity"/>
    <property type="evidence" value="ECO:0007669"/>
    <property type="project" value="InterPro"/>
</dbReference>
<dbReference type="KEGG" id="eus:EUTSA_v10010915mg"/>
<keyword evidence="6" id="KW-0539">Nucleus</keyword>
<evidence type="ECO:0000256" key="5">
    <source>
        <dbReference type="ARBA" id="ARBA00023163"/>
    </source>
</evidence>
<reference evidence="10 11" key="1">
    <citation type="journal article" date="2013" name="Front. Plant Sci.">
        <title>The Reference Genome of the Halophytic Plant Eutrema salsugineum.</title>
        <authorList>
            <person name="Yang R."/>
            <person name="Jarvis D.E."/>
            <person name="Chen H."/>
            <person name="Beilstein M.A."/>
            <person name="Grimwood J."/>
            <person name="Jenkins J."/>
            <person name="Shu S."/>
            <person name="Prochnik S."/>
            <person name="Xin M."/>
            <person name="Ma C."/>
            <person name="Schmutz J."/>
            <person name="Wing R.A."/>
            <person name="Mitchell-Olds T."/>
            <person name="Schumaker K.S."/>
            <person name="Wang X."/>
        </authorList>
    </citation>
    <scope>NUCLEOTIDE SEQUENCE [LARGE SCALE GENOMIC DNA]</scope>
</reference>
<keyword evidence="2" id="KW-0677">Repeat</keyword>
<name>V4LN45_EUTSA</name>
<dbReference type="InterPro" id="IPR044676">
    <property type="entry name" value="EOBI/EOBII-like_plant"/>
</dbReference>
<evidence type="ECO:0000259" key="8">
    <source>
        <dbReference type="PROSITE" id="PS50090"/>
    </source>
</evidence>
<dbReference type="InterPro" id="IPR017930">
    <property type="entry name" value="Myb_dom"/>
</dbReference>
<feature type="region of interest" description="Disordered" evidence="7">
    <location>
        <begin position="182"/>
        <end position="202"/>
    </location>
</feature>
<evidence type="ECO:0000313" key="10">
    <source>
        <dbReference type="EMBL" id="ESQ45169.1"/>
    </source>
</evidence>
<dbReference type="GO" id="GO:0005634">
    <property type="term" value="C:nucleus"/>
    <property type="evidence" value="ECO:0007669"/>
    <property type="project" value="UniProtKB-SubCell"/>
</dbReference>
<comment type="subcellular location">
    <subcellularLocation>
        <location evidence="1">Nucleus</location>
    </subcellularLocation>
</comment>
<dbReference type="GO" id="GO:0009646">
    <property type="term" value="P:response to absence of light"/>
    <property type="evidence" value="ECO:0007669"/>
    <property type="project" value="EnsemblPlants"/>
</dbReference>
<gene>
    <name evidence="10" type="ORF">EUTSA_v10010915mg</name>
</gene>
<dbReference type="STRING" id="72664.V4LN45"/>
<dbReference type="InterPro" id="IPR009057">
    <property type="entry name" value="Homeodomain-like_sf"/>
</dbReference>
<dbReference type="EMBL" id="KI517435">
    <property type="protein sequence ID" value="ESQ45169.1"/>
    <property type="molecule type" value="Genomic_DNA"/>
</dbReference>
<dbReference type="PROSITE" id="PS51294">
    <property type="entry name" value="HTH_MYB"/>
    <property type="match status" value="2"/>
</dbReference>
<feature type="domain" description="Myb-like" evidence="8">
    <location>
        <begin position="6"/>
        <end position="58"/>
    </location>
</feature>
<dbReference type="FunFam" id="1.10.10.60:FF:000011">
    <property type="entry name" value="Myb transcription factor"/>
    <property type="match status" value="1"/>
</dbReference>
<accession>V4LN45</accession>
<keyword evidence="3" id="KW-0805">Transcription regulation</keyword>
<evidence type="ECO:0000313" key="11">
    <source>
        <dbReference type="Proteomes" id="UP000030689"/>
    </source>
</evidence>
<evidence type="ECO:0000256" key="7">
    <source>
        <dbReference type="SAM" id="MobiDB-lite"/>
    </source>
</evidence>
<dbReference type="Proteomes" id="UP000030689">
    <property type="component" value="Unassembled WGS sequence"/>
</dbReference>
<keyword evidence="11" id="KW-1185">Reference proteome</keyword>
<evidence type="ECO:0000256" key="3">
    <source>
        <dbReference type="ARBA" id="ARBA00023015"/>
    </source>
</evidence>
<dbReference type="SMART" id="SM00717">
    <property type="entry name" value="SANT"/>
    <property type="match status" value="2"/>
</dbReference>
<dbReference type="PROSITE" id="PS50090">
    <property type="entry name" value="MYB_LIKE"/>
    <property type="match status" value="2"/>
</dbReference>
<feature type="domain" description="Myb-like" evidence="8">
    <location>
        <begin position="59"/>
        <end position="109"/>
    </location>
</feature>
<feature type="domain" description="HTH myb-type" evidence="9">
    <location>
        <begin position="59"/>
        <end position="113"/>
    </location>
</feature>
<organism evidence="10 11">
    <name type="scientific">Eutrema salsugineum</name>
    <name type="common">Saltwater cress</name>
    <name type="synonym">Sisymbrium salsugineum</name>
    <dbReference type="NCBI Taxonomy" id="72664"/>
    <lineage>
        <taxon>Eukaryota</taxon>
        <taxon>Viridiplantae</taxon>
        <taxon>Streptophyta</taxon>
        <taxon>Embryophyta</taxon>
        <taxon>Tracheophyta</taxon>
        <taxon>Spermatophyta</taxon>
        <taxon>Magnoliopsida</taxon>
        <taxon>eudicotyledons</taxon>
        <taxon>Gunneridae</taxon>
        <taxon>Pentapetalae</taxon>
        <taxon>rosids</taxon>
        <taxon>malvids</taxon>
        <taxon>Brassicales</taxon>
        <taxon>Brassicaceae</taxon>
        <taxon>Eutremeae</taxon>
        <taxon>Eutrema</taxon>
    </lineage>
</organism>
<keyword evidence="5" id="KW-0804">Transcription</keyword>
<dbReference type="InterPro" id="IPR001005">
    <property type="entry name" value="SANT/Myb"/>
</dbReference>